<reference evidence="1" key="1">
    <citation type="submission" date="2016-11" db="EMBL/GenBank/DDBJ databases">
        <title>The genome of Nicotiana attenuata.</title>
        <authorList>
            <person name="Xu S."/>
            <person name="Brockmoeller T."/>
            <person name="Gaquerel E."/>
            <person name="Navarro A."/>
            <person name="Kuhl H."/>
            <person name="Gase K."/>
            <person name="Ling Z."/>
            <person name="Zhou W."/>
            <person name="Kreitzer C."/>
            <person name="Stanke M."/>
            <person name="Tang H."/>
            <person name="Lyons E."/>
            <person name="Pandey P."/>
            <person name="Pandey S.P."/>
            <person name="Timmermann B."/>
            <person name="Baldwin I.T."/>
        </authorList>
    </citation>
    <scope>NUCLEOTIDE SEQUENCE [LARGE SCALE GENOMIC DNA]</scope>
    <source>
        <strain evidence="1">UT</strain>
    </source>
</reference>
<evidence type="ECO:0000313" key="1">
    <source>
        <dbReference type="EMBL" id="OIT07662.1"/>
    </source>
</evidence>
<dbReference type="Gramene" id="OIT07662">
    <property type="protein sequence ID" value="OIT07662"/>
    <property type="gene ID" value="A4A49_53005"/>
</dbReference>
<organism evidence="1 2">
    <name type="scientific">Nicotiana attenuata</name>
    <name type="common">Coyote tobacco</name>
    <dbReference type="NCBI Taxonomy" id="49451"/>
    <lineage>
        <taxon>Eukaryota</taxon>
        <taxon>Viridiplantae</taxon>
        <taxon>Streptophyta</taxon>
        <taxon>Embryophyta</taxon>
        <taxon>Tracheophyta</taxon>
        <taxon>Spermatophyta</taxon>
        <taxon>Magnoliopsida</taxon>
        <taxon>eudicotyledons</taxon>
        <taxon>Gunneridae</taxon>
        <taxon>Pentapetalae</taxon>
        <taxon>asterids</taxon>
        <taxon>lamiids</taxon>
        <taxon>Solanales</taxon>
        <taxon>Solanaceae</taxon>
        <taxon>Nicotianoideae</taxon>
        <taxon>Nicotianeae</taxon>
        <taxon>Nicotiana</taxon>
    </lineage>
</organism>
<sequence length="145" mass="16892">MYIYISNQTCFRYRLQVRALDTTGFVSLLLWDREARFLIGKSANELKEVLLENTRAIDEYSYPVVLNNILQRKIVFKVIVKSSNIRLHAEVNSVVKFTDEEQLIEKYDQAAHSDAFTDPDFNTNQRLDGEKECEVANFNTYGQDI</sequence>
<dbReference type="Gene3D" id="2.40.50.140">
    <property type="entry name" value="Nucleic acid-binding proteins"/>
    <property type="match status" value="1"/>
</dbReference>
<accession>A0A1J6IS52</accession>
<gene>
    <name evidence="1" type="ORF">A4A49_53005</name>
</gene>
<comment type="caution">
    <text evidence="1">The sequence shown here is derived from an EMBL/GenBank/DDBJ whole genome shotgun (WGS) entry which is preliminary data.</text>
</comment>
<evidence type="ECO:0008006" key="3">
    <source>
        <dbReference type="Google" id="ProtNLM"/>
    </source>
</evidence>
<proteinExistence type="predicted"/>
<dbReference type="InterPro" id="IPR012340">
    <property type="entry name" value="NA-bd_OB-fold"/>
</dbReference>
<dbReference type="SUPFAM" id="SSF50249">
    <property type="entry name" value="Nucleic acid-binding proteins"/>
    <property type="match status" value="1"/>
</dbReference>
<dbReference type="OMA" id="ECEVANF"/>
<keyword evidence="2" id="KW-1185">Reference proteome</keyword>
<evidence type="ECO:0000313" key="2">
    <source>
        <dbReference type="Proteomes" id="UP000187609"/>
    </source>
</evidence>
<dbReference type="SMR" id="A0A1J6IS52"/>
<protein>
    <recommendedName>
        <fullName evidence="3">Replication factor A C-terminal domain-containing protein</fullName>
    </recommendedName>
</protein>
<name>A0A1J6IS52_NICAT</name>
<dbReference type="AlphaFoldDB" id="A0A1J6IS52"/>
<dbReference type="EMBL" id="MJEQ01037183">
    <property type="protein sequence ID" value="OIT07662.1"/>
    <property type="molecule type" value="Genomic_DNA"/>
</dbReference>
<dbReference type="Proteomes" id="UP000187609">
    <property type="component" value="Unassembled WGS sequence"/>
</dbReference>